<keyword evidence="2" id="KW-1185">Reference proteome</keyword>
<protein>
    <submittedName>
        <fullName evidence="1">Uncharacterized protein</fullName>
    </submittedName>
</protein>
<evidence type="ECO:0000313" key="1">
    <source>
        <dbReference type="EMBL" id="KAG0434518.1"/>
    </source>
</evidence>
<proteinExistence type="predicted"/>
<reference evidence="1 2" key="1">
    <citation type="journal article" date="2020" name="Cell">
        <title>Large-Scale Comparative Analyses of Tick Genomes Elucidate Their Genetic Diversity and Vector Capacities.</title>
        <authorList>
            <consortium name="Tick Genome and Microbiome Consortium (TIGMIC)"/>
            <person name="Jia N."/>
            <person name="Wang J."/>
            <person name="Shi W."/>
            <person name="Du L."/>
            <person name="Sun Y."/>
            <person name="Zhan W."/>
            <person name="Jiang J.F."/>
            <person name="Wang Q."/>
            <person name="Zhang B."/>
            <person name="Ji P."/>
            <person name="Bell-Sakyi L."/>
            <person name="Cui X.M."/>
            <person name="Yuan T.T."/>
            <person name="Jiang B.G."/>
            <person name="Yang W.F."/>
            <person name="Lam T.T."/>
            <person name="Chang Q.C."/>
            <person name="Ding S.J."/>
            <person name="Wang X.J."/>
            <person name="Zhu J.G."/>
            <person name="Ruan X.D."/>
            <person name="Zhao L."/>
            <person name="Wei J.T."/>
            <person name="Ye R.Z."/>
            <person name="Que T.C."/>
            <person name="Du C.H."/>
            <person name="Zhou Y.H."/>
            <person name="Cheng J.X."/>
            <person name="Dai P.F."/>
            <person name="Guo W.B."/>
            <person name="Han X.H."/>
            <person name="Huang E.J."/>
            <person name="Li L.F."/>
            <person name="Wei W."/>
            <person name="Gao Y.C."/>
            <person name="Liu J.Z."/>
            <person name="Shao H.Z."/>
            <person name="Wang X."/>
            <person name="Wang C.C."/>
            <person name="Yang T.C."/>
            <person name="Huo Q.B."/>
            <person name="Li W."/>
            <person name="Chen H.Y."/>
            <person name="Chen S.E."/>
            <person name="Zhou L.G."/>
            <person name="Ni X.B."/>
            <person name="Tian J.H."/>
            <person name="Sheng Y."/>
            <person name="Liu T."/>
            <person name="Pan Y.S."/>
            <person name="Xia L.Y."/>
            <person name="Li J."/>
            <person name="Zhao F."/>
            <person name="Cao W.C."/>
        </authorList>
    </citation>
    <scope>NUCLEOTIDE SEQUENCE [LARGE SCALE GENOMIC DNA]</scope>
    <source>
        <strain evidence="1">Iper-2018</strain>
    </source>
</reference>
<dbReference type="Proteomes" id="UP000805193">
    <property type="component" value="Unassembled WGS sequence"/>
</dbReference>
<gene>
    <name evidence="1" type="ORF">HPB47_019045</name>
</gene>
<dbReference type="EMBL" id="JABSTQ010008426">
    <property type="protein sequence ID" value="KAG0434518.1"/>
    <property type="molecule type" value="Genomic_DNA"/>
</dbReference>
<organism evidence="1 2">
    <name type="scientific">Ixodes persulcatus</name>
    <name type="common">Taiga tick</name>
    <dbReference type="NCBI Taxonomy" id="34615"/>
    <lineage>
        <taxon>Eukaryota</taxon>
        <taxon>Metazoa</taxon>
        <taxon>Ecdysozoa</taxon>
        <taxon>Arthropoda</taxon>
        <taxon>Chelicerata</taxon>
        <taxon>Arachnida</taxon>
        <taxon>Acari</taxon>
        <taxon>Parasitiformes</taxon>
        <taxon>Ixodida</taxon>
        <taxon>Ixodoidea</taxon>
        <taxon>Ixodidae</taxon>
        <taxon>Ixodinae</taxon>
        <taxon>Ixodes</taxon>
    </lineage>
</organism>
<name>A0AC60QL38_IXOPE</name>
<sequence length="345" mass="36675">MSRKAVRLKPWLTLDDLTHRLRTVEGLALVEAPGRSPLCLLCQRTGHIHRDCCVSKCSGGGKANTEHVMDEADAEGVAASAVIATEDIEEKAKKDTHRVAPAELPKMVEATPVAAASTRLDQAILCKAASGREENEARVVVSSAGVGNTSRTLQRSRALGGDWGSFVEIVAGFETVSAGSSVEAVVDSSVTIGFPRTVEGIETPPWLAIQAVSISSANDPEVWPASADVSSPSMIQPKTSIMNASMSLLGVAGGGGGGRTKQARRGMSVEMNRPLRPDIYSMVIRSLSAQENSEPAVWPAFPNSCPRPFLRARTKKPDKLLLVFFHPFLCVPFDSPETTCEEGAG</sequence>
<accession>A0AC60QL38</accession>
<evidence type="ECO:0000313" key="2">
    <source>
        <dbReference type="Proteomes" id="UP000805193"/>
    </source>
</evidence>
<comment type="caution">
    <text evidence="1">The sequence shown here is derived from an EMBL/GenBank/DDBJ whole genome shotgun (WGS) entry which is preliminary data.</text>
</comment>